<organism evidence="1 2">
    <name type="scientific">Caenorhabditis briggsae</name>
    <dbReference type="NCBI Taxonomy" id="6238"/>
    <lineage>
        <taxon>Eukaryota</taxon>
        <taxon>Metazoa</taxon>
        <taxon>Ecdysozoa</taxon>
        <taxon>Nematoda</taxon>
        <taxon>Chromadorea</taxon>
        <taxon>Rhabditida</taxon>
        <taxon>Rhabditina</taxon>
        <taxon>Rhabditomorpha</taxon>
        <taxon>Rhabditoidea</taxon>
        <taxon>Rhabditidae</taxon>
        <taxon>Peloderinae</taxon>
        <taxon>Caenorhabditis</taxon>
    </lineage>
</organism>
<sequence length="81" mass="9362">MGKLRVRVKRIPLSYLFSTTDVTSKQAPFTPTVVSSCLDDQCCTFFSSKAQKIMKHETKKLLGKIILIFKDTECKKKQRKY</sequence>
<proteinExistence type="predicted"/>
<dbReference type="AlphaFoldDB" id="A0AAE9FMA4"/>
<name>A0AAE9FMA4_CAEBR</name>
<reference evidence="1 2" key="1">
    <citation type="submission" date="2022-04" db="EMBL/GenBank/DDBJ databases">
        <title>Chromosome-level reference genomes for two strains of Caenorhabditis briggsae: an improved platform for comparative genomics.</title>
        <authorList>
            <person name="Stevens L."/>
            <person name="Andersen E."/>
        </authorList>
    </citation>
    <scope>NUCLEOTIDE SEQUENCE [LARGE SCALE GENOMIC DNA]</scope>
    <source>
        <strain evidence="1">VX34</strain>
        <tissue evidence="1">Whole-organism</tissue>
    </source>
</reference>
<gene>
    <name evidence="1" type="ORF">L5515_018466</name>
</gene>
<protein>
    <submittedName>
        <fullName evidence="1">Uncharacterized protein</fullName>
    </submittedName>
</protein>
<evidence type="ECO:0000313" key="2">
    <source>
        <dbReference type="Proteomes" id="UP000829354"/>
    </source>
</evidence>
<dbReference type="Proteomes" id="UP000829354">
    <property type="component" value="Chromosome X"/>
</dbReference>
<dbReference type="EMBL" id="CP092625">
    <property type="protein sequence ID" value="UMM42766.1"/>
    <property type="molecule type" value="Genomic_DNA"/>
</dbReference>
<keyword evidence="2" id="KW-1185">Reference proteome</keyword>
<evidence type="ECO:0000313" key="1">
    <source>
        <dbReference type="EMBL" id="UMM42766.1"/>
    </source>
</evidence>
<accession>A0AAE9FMA4</accession>